<dbReference type="OrthoDB" id="2099887at2759"/>
<organism evidence="2 3">
    <name type="scientific">Mycena venus</name>
    <dbReference type="NCBI Taxonomy" id="2733690"/>
    <lineage>
        <taxon>Eukaryota</taxon>
        <taxon>Fungi</taxon>
        <taxon>Dikarya</taxon>
        <taxon>Basidiomycota</taxon>
        <taxon>Agaricomycotina</taxon>
        <taxon>Agaricomycetes</taxon>
        <taxon>Agaricomycetidae</taxon>
        <taxon>Agaricales</taxon>
        <taxon>Marasmiineae</taxon>
        <taxon>Mycenaceae</taxon>
        <taxon>Mycena</taxon>
    </lineage>
</organism>
<evidence type="ECO:0000313" key="2">
    <source>
        <dbReference type="EMBL" id="KAF7347135.1"/>
    </source>
</evidence>
<keyword evidence="3" id="KW-1185">Reference proteome</keyword>
<dbReference type="Gene3D" id="3.80.10.10">
    <property type="entry name" value="Ribonuclease Inhibitor"/>
    <property type="match status" value="1"/>
</dbReference>
<accession>A0A8H6XVN9</accession>
<protein>
    <submittedName>
        <fullName evidence="2">Uncharacterized protein</fullName>
    </submittedName>
</protein>
<comment type="caution">
    <text evidence="2">The sequence shown here is derived from an EMBL/GenBank/DDBJ whole genome shotgun (WGS) entry which is preliminary data.</text>
</comment>
<dbReference type="GO" id="GO:0005576">
    <property type="term" value="C:extracellular region"/>
    <property type="evidence" value="ECO:0007669"/>
    <property type="project" value="TreeGrafter"/>
</dbReference>
<dbReference type="PANTHER" id="PTHR38787:SF3">
    <property type="entry name" value="REGULATORY P DOMAIN-CONTAINING PROTEIN"/>
    <property type="match status" value="1"/>
</dbReference>
<dbReference type="PANTHER" id="PTHR38787">
    <property type="entry name" value="REGULATORY P DOMAIN-CONTAINING PROTEIN"/>
    <property type="match status" value="1"/>
</dbReference>
<gene>
    <name evidence="2" type="ORF">MVEN_01467800</name>
</gene>
<dbReference type="InterPro" id="IPR032675">
    <property type="entry name" value="LRR_dom_sf"/>
</dbReference>
<dbReference type="Proteomes" id="UP000620124">
    <property type="component" value="Unassembled WGS sequence"/>
</dbReference>
<sequence length="605" mass="66093">MTRLTGVFLALLPLALAVPNDEILNRGEEHPFIHVPLAHPDAYASGEVHGLMMQMLSDSVAQMAADRESLLGMHAITEYTPCVEGYAGTEEGNTYACNKLDLYSFTPHADLGSKTEFGNDIWGWTHTEGGVSRSFALVGQSDGTAFVEVLPSGQVTYLGRLPTQTVTSTWRDIKVIGHYAYIGSEALGHGVQVFDLTKLLDASLAEQPKEFSIQTDLAAHYDSLPLGASHNIVAHEKKNLIVAVGSVPRNHTCAAGLIFIDVADPTNPASAGCAGADGYVHDAQCLTYYGPHTEYVGTDICYAFNEGGAHHLDDAEYLLLDDELDEVYQRGWANNSHTVTYIWDIKDLAKPVLTGHYSSPVKSIDHNLYVHNGWAYESNYGSGLRIVDVSSVAKDPTGGAFTEVAFFDVHPEDDDVGGEATFTGSWSVYPYFANHPGYLSSEVRLCTKGVCHLWRNIALGCPGLWSYIDFARDAPERVRESLELSKAIPRVVQASLRCRNALCNVRLTLEDTSRLQSLDPGFLANHFSSSEQSLLKPAPALTVLRLNCPDWGFTLPPIIFAGQVPRLRELELRGCTITKASHLFRNLTCLSVDGLPADSRFTVVE</sequence>
<dbReference type="NCBIfam" id="TIGR04312">
    <property type="entry name" value="choice_anch_B"/>
    <property type="match status" value="2"/>
</dbReference>
<proteinExistence type="predicted"/>
<dbReference type="EMBL" id="JACAZI010000012">
    <property type="protein sequence ID" value="KAF7347135.1"/>
    <property type="molecule type" value="Genomic_DNA"/>
</dbReference>
<feature type="signal peptide" evidence="1">
    <location>
        <begin position="1"/>
        <end position="17"/>
    </location>
</feature>
<reference evidence="2" key="1">
    <citation type="submission" date="2020-05" db="EMBL/GenBank/DDBJ databases">
        <title>Mycena genomes resolve the evolution of fungal bioluminescence.</title>
        <authorList>
            <person name="Tsai I.J."/>
        </authorList>
    </citation>
    <scope>NUCLEOTIDE SEQUENCE</scope>
    <source>
        <strain evidence="2">CCC161011</strain>
    </source>
</reference>
<evidence type="ECO:0000313" key="3">
    <source>
        <dbReference type="Proteomes" id="UP000620124"/>
    </source>
</evidence>
<feature type="chain" id="PRO_5034198087" evidence="1">
    <location>
        <begin position="18"/>
        <end position="605"/>
    </location>
</feature>
<evidence type="ECO:0000256" key="1">
    <source>
        <dbReference type="SAM" id="SignalP"/>
    </source>
</evidence>
<dbReference type="AlphaFoldDB" id="A0A8H6XVN9"/>
<dbReference type="InterPro" id="IPR013211">
    <property type="entry name" value="LVIVD"/>
</dbReference>
<dbReference type="InterPro" id="IPR027589">
    <property type="entry name" value="Choice_anch_B"/>
</dbReference>
<name>A0A8H6XVN9_9AGAR</name>
<dbReference type="SUPFAM" id="SSF52047">
    <property type="entry name" value="RNI-like"/>
    <property type="match status" value="1"/>
</dbReference>
<keyword evidence="1" id="KW-0732">Signal</keyword>
<dbReference type="Pfam" id="PF08309">
    <property type="entry name" value="LVIVD"/>
    <property type="match status" value="1"/>
</dbReference>